<dbReference type="AlphaFoldDB" id="A0A6G1X5P2"/>
<dbReference type="InterPro" id="IPR011006">
    <property type="entry name" value="CheY-like_superfamily"/>
</dbReference>
<dbReference type="Proteomes" id="UP000480185">
    <property type="component" value="Unassembled WGS sequence"/>
</dbReference>
<dbReference type="OrthoDB" id="9808843at2"/>
<dbReference type="PROSITE" id="PS50110">
    <property type="entry name" value="RESPONSE_REGULATORY"/>
    <property type="match status" value="1"/>
</dbReference>
<keyword evidence="1 2" id="KW-0597">Phosphoprotein</keyword>
<sequence>MGKKQTFIVDDQMGIRLLLKEIISSEGHQVKEFESGQALFQECEKNKPDFVFVDYSLPAMNGREIADRLSQKYGNQVAVYIMSGYSMDEIDMDMKNPNIKGFLQKPFDVTEVIGLLKENTPS</sequence>
<evidence type="ECO:0000259" key="3">
    <source>
        <dbReference type="PROSITE" id="PS50110"/>
    </source>
</evidence>
<feature type="modified residue" description="4-aspartylphosphate" evidence="2">
    <location>
        <position position="54"/>
    </location>
</feature>
<evidence type="ECO:0000256" key="1">
    <source>
        <dbReference type="ARBA" id="ARBA00022553"/>
    </source>
</evidence>
<keyword evidence="5" id="KW-1185">Reference proteome</keyword>
<dbReference type="SUPFAM" id="SSF52172">
    <property type="entry name" value="CheY-like"/>
    <property type="match status" value="1"/>
</dbReference>
<evidence type="ECO:0000313" key="5">
    <source>
        <dbReference type="Proteomes" id="UP000480185"/>
    </source>
</evidence>
<comment type="caution">
    <text evidence="4">The sequence shown here is derived from an EMBL/GenBank/DDBJ whole genome shotgun (WGS) entry which is preliminary data.</text>
</comment>
<dbReference type="RefSeq" id="WP_153728149.1">
    <property type="nucleotide sequence ID" value="NZ_WJNH01000004.1"/>
</dbReference>
<reference evidence="4 5" key="1">
    <citation type="submission" date="2019-11" db="EMBL/GenBank/DDBJ databases">
        <authorList>
            <person name="Li J."/>
        </authorList>
    </citation>
    <scope>NUCLEOTIDE SEQUENCE [LARGE SCALE GENOMIC DNA]</scope>
    <source>
        <strain evidence="4 5">J4</strain>
    </source>
</reference>
<protein>
    <submittedName>
        <fullName evidence="4">Response regulator</fullName>
    </submittedName>
</protein>
<dbReference type="SMART" id="SM00448">
    <property type="entry name" value="REC"/>
    <property type="match status" value="1"/>
</dbReference>
<gene>
    <name evidence="4" type="ORF">GH754_07785</name>
</gene>
<dbReference type="PANTHER" id="PTHR44591">
    <property type="entry name" value="STRESS RESPONSE REGULATOR PROTEIN 1"/>
    <property type="match status" value="1"/>
</dbReference>
<accession>A0A6G1X5P2</accession>
<dbReference type="EMBL" id="WJNH01000004">
    <property type="protein sequence ID" value="MRG86225.1"/>
    <property type="molecule type" value="Genomic_DNA"/>
</dbReference>
<evidence type="ECO:0000313" key="4">
    <source>
        <dbReference type="EMBL" id="MRG86225.1"/>
    </source>
</evidence>
<dbReference type="PANTHER" id="PTHR44591:SF3">
    <property type="entry name" value="RESPONSE REGULATORY DOMAIN-CONTAINING PROTEIN"/>
    <property type="match status" value="1"/>
</dbReference>
<organism evidence="4 5">
    <name type="scientific">Salinibacillus xinjiangensis</name>
    <dbReference type="NCBI Taxonomy" id="1229268"/>
    <lineage>
        <taxon>Bacteria</taxon>
        <taxon>Bacillati</taxon>
        <taxon>Bacillota</taxon>
        <taxon>Bacilli</taxon>
        <taxon>Bacillales</taxon>
        <taxon>Bacillaceae</taxon>
        <taxon>Salinibacillus</taxon>
    </lineage>
</organism>
<dbReference type="InterPro" id="IPR001789">
    <property type="entry name" value="Sig_transdc_resp-reg_receiver"/>
</dbReference>
<dbReference type="GO" id="GO:0000160">
    <property type="term" value="P:phosphorelay signal transduction system"/>
    <property type="evidence" value="ECO:0007669"/>
    <property type="project" value="InterPro"/>
</dbReference>
<feature type="domain" description="Response regulatory" evidence="3">
    <location>
        <begin position="5"/>
        <end position="120"/>
    </location>
</feature>
<evidence type="ECO:0000256" key="2">
    <source>
        <dbReference type="PROSITE-ProRule" id="PRU00169"/>
    </source>
</evidence>
<proteinExistence type="predicted"/>
<dbReference type="CDD" id="cd00156">
    <property type="entry name" value="REC"/>
    <property type="match status" value="1"/>
</dbReference>
<dbReference type="Pfam" id="PF00072">
    <property type="entry name" value="Response_reg"/>
    <property type="match status" value="1"/>
</dbReference>
<name>A0A6G1X5P2_9BACI</name>
<dbReference type="InterPro" id="IPR050595">
    <property type="entry name" value="Bact_response_regulator"/>
</dbReference>
<dbReference type="Gene3D" id="3.40.50.2300">
    <property type="match status" value="1"/>
</dbReference>